<dbReference type="EMBL" id="CAAE01012456">
    <property type="protein sequence ID" value="CAF94695.1"/>
    <property type="molecule type" value="Genomic_DNA"/>
</dbReference>
<accession>Q4SXD7</accession>
<name>Q4SXD7_TETNG</name>
<feature type="non-terminal residue" evidence="2">
    <location>
        <position position="1"/>
    </location>
</feature>
<feature type="region of interest" description="Disordered" evidence="1">
    <location>
        <begin position="123"/>
        <end position="143"/>
    </location>
</feature>
<evidence type="ECO:0000313" key="2">
    <source>
        <dbReference type="EMBL" id="CAF94695.1"/>
    </source>
</evidence>
<feature type="compositionally biased region" description="Basic and acidic residues" evidence="1">
    <location>
        <begin position="1"/>
        <end position="12"/>
    </location>
</feature>
<sequence length="143" mass="15029">SSLCHADRHEAGQQESGVPQVPGQAHGPAGVGEWQRGSGLLLSRHHGLCVLEESEGCFPLFFPSCPSRTDLIRLTQTLCVVRAGLTLAHTLFHGGGCLSTGAKLMSFYGVVMMGGGGPLPTPPFYPPPSLPPPTPSPPTFHHN</sequence>
<organism evidence="2">
    <name type="scientific">Tetraodon nigroviridis</name>
    <name type="common">Spotted green pufferfish</name>
    <name type="synonym">Chelonodon nigroviridis</name>
    <dbReference type="NCBI Taxonomy" id="99883"/>
    <lineage>
        <taxon>Eukaryota</taxon>
        <taxon>Metazoa</taxon>
        <taxon>Chordata</taxon>
        <taxon>Craniata</taxon>
        <taxon>Vertebrata</taxon>
        <taxon>Euteleostomi</taxon>
        <taxon>Actinopterygii</taxon>
        <taxon>Neopterygii</taxon>
        <taxon>Teleostei</taxon>
        <taxon>Neoteleostei</taxon>
        <taxon>Acanthomorphata</taxon>
        <taxon>Eupercaria</taxon>
        <taxon>Tetraodontiformes</taxon>
        <taxon>Tetradontoidea</taxon>
        <taxon>Tetraodontidae</taxon>
        <taxon>Tetraodon</taxon>
    </lineage>
</organism>
<proteinExistence type="predicted"/>
<evidence type="ECO:0000256" key="1">
    <source>
        <dbReference type="SAM" id="MobiDB-lite"/>
    </source>
</evidence>
<feature type="region of interest" description="Disordered" evidence="1">
    <location>
        <begin position="1"/>
        <end position="30"/>
    </location>
</feature>
<dbReference type="AlphaFoldDB" id="Q4SXD7"/>
<comment type="caution">
    <text evidence="2">The sequence shown here is derived from an EMBL/GenBank/DDBJ whole genome shotgun (WGS) entry which is preliminary data.</text>
</comment>
<reference evidence="2" key="1">
    <citation type="journal article" date="2004" name="Nature">
        <title>Genome duplication in the teleost fish Tetraodon nigroviridis reveals the early vertebrate proto-karyotype.</title>
        <authorList>
            <person name="Jaillon O."/>
            <person name="Aury J.-M."/>
            <person name="Brunet F."/>
            <person name="Petit J.-L."/>
            <person name="Stange-Thomann N."/>
            <person name="Mauceli E."/>
            <person name="Bouneau L."/>
            <person name="Fischer C."/>
            <person name="Ozouf-Costaz C."/>
            <person name="Bernot A."/>
            <person name="Nicaud S."/>
            <person name="Jaffe D."/>
            <person name="Fisher S."/>
            <person name="Lutfalla G."/>
            <person name="Dossat C."/>
            <person name="Segurens B."/>
            <person name="Dasilva C."/>
            <person name="Salanoubat M."/>
            <person name="Levy M."/>
            <person name="Boudet N."/>
            <person name="Castellano S."/>
            <person name="Anthouard V."/>
            <person name="Jubin C."/>
            <person name="Castelli V."/>
            <person name="Katinka M."/>
            <person name="Vacherie B."/>
            <person name="Biemont C."/>
            <person name="Skalli Z."/>
            <person name="Cattolico L."/>
            <person name="Poulain J."/>
            <person name="De Berardinis V."/>
            <person name="Cruaud C."/>
            <person name="Duprat S."/>
            <person name="Brottier P."/>
            <person name="Coutanceau J.-P."/>
            <person name="Gouzy J."/>
            <person name="Parra G."/>
            <person name="Lardier G."/>
            <person name="Chapple C."/>
            <person name="McKernan K.J."/>
            <person name="McEwan P."/>
            <person name="Bosak S."/>
            <person name="Kellis M."/>
            <person name="Volff J.-N."/>
            <person name="Guigo R."/>
            <person name="Zody M.C."/>
            <person name="Mesirov J."/>
            <person name="Lindblad-Toh K."/>
            <person name="Birren B."/>
            <person name="Nusbaum C."/>
            <person name="Kahn D."/>
            <person name="Robinson-Rechavi M."/>
            <person name="Laudet V."/>
            <person name="Schachter V."/>
            <person name="Quetier F."/>
            <person name="Saurin W."/>
            <person name="Scarpelli C."/>
            <person name="Wincker P."/>
            <person name="Lander E.S."/>
            <person name="Weissenbach J."/>
            <person name="Roest Crollius H."/>
        </authorList>
    </citation>
    <scope>NUCLEOTIDE SEQUENCE [LARGE SCALE GENOMIC DNA]</scope>
</reference>
<reference evidence="2" key="2">
    <citation type="submission" date="2004-02" db="EMBL/GenBank/DDBJ databases">
        <authorList>
            <consortium name="Genoscope"/>
            <consortium name="Whitehead Institute Centre for Genome Research"/>
        </authorList>
    </citation>
    <scope>NUCLEOTIDE SEQUENCE</scope>
</reference>
<gene>
    <name evidence="2" type="ORF">GSTENG00010905001</name>
</gene>
<protein>
    <submittedName>
        <fullName evidence="2">(spotted green pufferfish) hypothetical protein</fullName>
    </submittedName>
</protein>
<dbReference type="KEGG" id="tng:GSTEN00010905G001"/>